<evidence type="ECO:0000256" key="1">
    <source>
        <dbReference type="SAM" id="Phobius"/>
    </source>
</evidence>
<organism evidence="2 3">
    <name type="scientific">Flaviflagellibacter deserti</name>
    <dbReference type="NCBI Taxonomy" id="2267266"/>
    <lineage>
        <taxon>Bacteria</taxon>
        <taxon>Pseudomonadati</taxon>
        <taxon>Pseudomonadota</taxon>
        <taxon>Alphaproteobacteria</taxon>
        <taxon>Hyphomicrobiales</taxon>
        <taxon>Flaviflagellibacter</taxon>
    </lineage>
</organism>
<sequence length="98" mass="11286">MSWTSYLPMPANDEPMLRRRRVRWLAIIPLAMILFVVLCTWTLVSVFNAGLTLGLMTSGAVLLAYSVPATLFEWPRLTLEAIGALFEWLWDLLTSWWN</sequence>
<gene>
    <name evidence="2" type="ORF">ACFPFW_08045</name>
</gene>
<feature type="transmembrane region" description="Helical" evidence="1">
    <location>
        <begin position="24"/>
        <end position="44"/>
    </location>
</feature>
<evidence type="ECO:0000313" key="2">
    <source>
        <dbReference type="EMBL" id="MFC5067968.1"/>
    </source>
</evidence>
<name>A0ABV9Z2F8_9HYPH</name>
<protein>
    <submittedName>
        <fullName evidence="2">Uncharacterized protein</fullName>
    </submittedName>
</protein>
<reference evidence="3" key="1">
    <citation type="journal article" date="2019" name="Int. J. Syst. Evol. Microbiol.">
        <title>The Global Catalogue of Microorganisms (GCM) 10K type strain sequencing project: providing services to taxonomists for standard genome sequencing and annotation.</title>
        <authorList>
            <consortium name="The Broad Institute Genomics Platform"/>
            <consortium name="The Broad Institute Genome Sequencing Center for Infectious Disease"/>
            <person name="Wu L."/>
            <person name="Ma J."/>
        </authorList>
    </citation>
    <scope>NUCLEOTIDE SEQUENCE [LARGE SCALE GENOMIC DNA]</scope>
    <source>
        <strain evidence="3">CGMCC 1.16444</strain>
    </source>
</reference>
<comment type="caution">
    <text evidence="2">The sequence shown here is derived from an EMBL/GenBank/DDBJ whole genome shotgun (WGS) entry which is preliminary data.</text>
</comment>
<keyword evidence="3" id="KW-1185">Reference proteome</keyword>
<accession>A0ABV9Z2F8</accession>
<keyword evidence="1" id="KW-0812">Transmembrane</keyword>
<dbReference type="RefSeq" id="WP_114956478.1">
    <property type="nucleotide sequence ID" value="NZ_JBHSJF010000006.1"/>
</dbReference>
<dbReference type="EMBL" id="JBHSJF010000006">
    <property type="protein sequence ID" value="MFC5067968.1"/>
    <property type="molecule type" value="Genomic_DNA"/>
</dbReference>
<proteinExistence type="predicted"/>
<feature type="transmembrane region" description="Helical" evidence="1">
    <location>
        <begin position="50"/>
        <end position="72"/>
    </location>
</feature>
<dbReference type="Proteomes" id="UP001595796">
    <property type="component" value="Unassembled WGS sequence"/>
</dbReference>
<keyword evidence="1" id="KW-1133">Transmembrane helix</keyword>
<evidence type="ECO:0000313" key="3">
    <source>
        <dbReference type="Proteomes" id="UP001595796"/>
    </source>
</evidence>
<keyword evidence="1" id="KW-0472">Membrane</keyword>